<accession>A0AAD7RU12</accession>
<evidence type="ECO:0000313" key="2">
    <source>
        <dbReference type="EMBL" id="KAJ8390394.1"/>
    </source>
</evidence>
<feature type="compositionally biased region" description="Basic and acidic residues" evidence="1">
    <location>
        <begin position="26"/>
        <end position="42"/>
    </location>
</feature>
<keyword evidence="3" id="KW-1185">Reference proteome</keyword>
<sequence>MIRALGCAGLFVGRVMLHSQGFTEPAPRERHKAPQDPLEARVTDVPQQRSRQRRRLTTAGWHFDHLAPRSGECQLSLCPGSGPFLSLLKRLLFGNRNTQRGQLGWMR</sequence>
<feature type="region of interest" description="Disordered" evidence="1">
    <location>
        <begin position="21"/>
        <end position="53"/>
    </location>
</feature>
<evidence type="ECO:0000256" key="1">
    <source>
        <dbReference type="SAM" id="MobiDB-lite"/>
    </source>
</evidence>
<proteinExistence type="predicted"/>
<organism evidence="2 3">
    <name type="scientific">Aldrovandia affinis</name>
    <dbReference type="NCBI Taxonomy" id="143900"/>
    <lineage>
        <taxon>Eukaryota</taxon>
        <taxon>Metazoa</taxon>
        <taxon>Chordata</taxon>
        <taxon>Craniata</taxon>
        <taxon>Vertebrata</taxon>
        <taxon>Euteleostomi</taxon>
        <taxon>Actinopterygii</taxon>
        <taxon>Neopterygii</taxon>
        <taxon>Teleostei</taxon>
        <taxon>Notacanthiformes</taxon>
        <taxon>Halosauridae</taxon>
        <taxon>Aldrovandia</taxon>
    </lineage>
</organism>
<protein>
    <submittedName>
        <fullName evidence="2">Uncharacterized protein</fullName>
    </submittedName>
</protein>
<dbReference type="AlphaFoldDB" id="A0AAD7RU12"/>
<gene>
    <name evidence="2" type="ORF">AAFF_G00107880</name>
</gene>
<comment type="caution">
    <text evidence="2">The sequence shown here is derived from an EMBL/GenBank/DDBJ whole genome shotgun (WGS) entry which is preliminary data.</text>
</comment>
<evidence type="ECO:0000313" key="3">
    <source>
        <dbReference type="Proteomes" id="UP001221898"/>
    </source>
</evidence>
<dbReference type="EMBL" id="JAINUG010000170">
    <property type="protein sequence ID" value="KAJ8390394.1"/>
    <property type="molecule type" value="Genomic_DNA"/>
</dbReference>
<name>A0AAD7RU12_9TELE</name>
<dbReference type="Proteomes" id="UP001221898">
    <property type="component" value="Unassembled WGS sequence"/>
</dbReference>
<reference evidence="2" key="1">
    <citation type="journal article" date="2023" name="Science">
        <title>Genome structures resolve the early diversification of teleost fishes.</title>
        <authorList>
            <person name="Parey E."/>
            <person name="Louis A."/>
            <person name="Montfort J."/>
            <person name="Bouchez O."/>
            <person name="Roques C."/>
            <person name="Iampietro C."/>
            <person name="Lluch J."/>
            <person name="Castinel A."/>
            <person name="Donnadieu C."/>
            <person name="Desvignes T."/>
            <person name="Floi Bucao C."/>
            <person name="Jouanno E."/>
            <person name="Wen M."/>
            <person name="Mejri S."/>
            <person name="Dirks R."/>
            <person name="Jansen H."/>
            <person name="Henkel C."/>
            <person name="Chen W.J."/>
            <person name="Zahm M."/>
            <person name="Cabau C."/>
            <person name="Klopp C."/>
            <person name="Thompson A.W."/>
            <person name="Robinson-Rechavi M."/>
            <person name="Braasch I."/>
            <person name="Lecointre G."/>
            <person name="Bobe J."/>
            <person name="Postlethwait J.H."/>
            <person name="Berthelot C."/>
            <person name="Roest Crollius H."/>
            <person name="Guiguen Y."/>
        </authorList>
    </citation>
    <scope>NUCLEOTIDE SEQUENCE</scope>
    <source>
        <strain evidence="2">NC1722</strain>
    </source>
</reference>